<dbReference type="Proteomes" id="UP000078348">
    <property type="component" value="Unassembled WGS sequence"/>
</dbReference>
<evidence type="ECO:0000256" key="3">
    <source>
        <dbReference type="ARBA" id="ARBA00023242"/>
    </source>
</evidence>
<sequence length="275" mass="31695">MEPKSVDLRKKVEEEAPSIDGKVKEAQSVTVSIASNVKPSYVEWSVGDRCEALYKEDNKYYPAIIHLIDEFQIDVTVFYIGYNQSAKLDMSEIRKPTTRWDTADRLPEKDIKQGTKCRVIFHGDGNFYDTIIDSVNGDKVNIRYTKFNTYDTVRKTDLKVAVKATEQQPEDELRILPTDDKKTVNMKKRKLMKMEKDKQSKEETEYYKSKQNAWQQFQNRSQQKRKHLIAEGVIADPFKKGSIFRTSTGTARTSGTAPIEKTMTPAPKRANTFRS</sequence>
<accession>A0A196SA85</accession>
<dbReference type="SUPFAM" id="SSF63748">
    <property type="entry name" value="Tudor/PWWP/MBT"/>
    <property type="match status" value="2"/>
</dbReference>
<feature type="domain" description="Tudor" evidence="5">
    <location>
        <begin position="110"/>
        <end position="168"/>
    </location>
</feature>
<comment type="subcellular location">
    <subcellularLocation>
        <location evidence="1">Nucleus</location>
        <location evidence="1">Cajal body</location>
    </subcellularLocation>
</comment>
<reference evidence="6 7" key="1">
    <citation type="submission" date="2016-05" db="EMBL/GenBank/DDBJ databases">
        <title>Nuclear genome of Blastocystis sp. subtype 1 NandII.</title>
        <authorList>
            <person name="Gentekaki E."/>
            <person name="Curtis B."/>
            <person name="Stairs C."/>
            <person name="Eme L."/>
            <person name="Herman E."/>
            <person name="Klimes V."/>
            <person name="Arias M.C."/>
            <person name="Elias M."/>
            <person name="Hilliou F."/>
            <person name="Klute M."/>
            <person name="Malik S.-B."/>
            <person name="Pightling A."/>
            <person name="Rachubinski R."/>
            <person name="Salas D."/>
            <person name="Schlacht A."/>
            <person name="Suga H."/>
            <person name="Archibald J."/>
            <person name="Ball S.G."/>
            <person name="Clark G."/>
            <person name="Dacks J."/>
            <person name="Van Der Giezen M."/>
            <person name="Tsaousis A."/>
            <person name="Roger A."/>
        </authorList>
    </citation>
    <scope>NUCLEOTIDE SEQUENCE [LARGE SCALE GENOMIC DNA]</scope>
    <source>
        <strain evidence="7">ATCC 50177 / NandII</strain>
    </source>
</reference>
<dbReference type="CDD" id="cd21182">
    <property type="entry name" value="Tudor_SMN_SPF30-like"/>
    <property type="match status" value="1"/>
</dbReference>
<comment type="caution">
    <text evidence="6">The sequence shown here is derived from an EMBL/GenBank/DDBJ whole genome shotgun (WGS) entry which is preliminary data.</text>
</comment>
<protein>
    <recommendedName>
        <fullName evidence="5">Tudor domain-containing protein</fullName>
    </recommendedName>
</protein>
<dbReference type="AlphaFoldDB" id="A0A196SA85"/>
<dbReference type="GO" id="GO:0015030">
    <property type="term" value="C:Cajal body"/>
    <property type="evidence" value="ECO:0007669"/>
    <property type="project" value="UniProtKB-SubCell"/>
</dbReference>
<dbReference type="SMART" id="SM00333">
    <property type="entry name" value="TUDOR"/>
    <property type="match status" value="2"/>
</dbReference>
<dbReference type="Gene3D" id="2.30.30.140">
    <property type="match status" value="2"/>
</dbReference>
<evidence type="ECO:0000313" key="6">
    <source>
        <dbReference type="EMBL" id="OAO13970.1"/>
    </source>
</evidence>
<dbReference type="InterPro" id="IPR010304">
    <property type="entry name" value="SMN_Tudor"/>
</dbReference>
<dbReference type="OrthoDB" id="197400at2759"/>
<dbReference type="GO" id="GO:0005737">
    <property type="term" value="C:cytoplasm"/>
    <property type="evidence" value="ECO:0007669"/>
    <property type="project" value="InterPro"/>
</dbReference>
<feature type="domain" description="Tudor" evidence="5">
    <location>
        <begin position="43"/>
        <end position="103"/>
    </location>
</feature>
<dbReference type="GO" id="GO:0006397">
    <property type="term" value="P:mRNA processing"/>
    <property type="evidence" value="ECO:0007669"/>
    <property type="project" value="InterPro"/>
</dbReference>
<dbReference type="InterPro" id="IPR002999">
    <property type="entry name" value="Tudor"/>
</dbReference>
<keyword evidence="7" id="KW-1185">Reference proteome</keyword>
<dbReference type="GO" id="GO:0003723">
    <property type="term" value="F:RNA binding"/>
    <property type="evidence" value="ECO:0007669"/>
    <property type="project" value="InterPro"/>
</dbReference>
<dbReference type="Pfam" id="PF06003">
    <property type="entry name" value="SMN_Tudor"/>
    <property type="match status" value="1"/>
</dbReference>
<evidence type="ECO:0000256" key="1">
    <source>
        <dbReference type="ARBA" id="ARBA00004408"/>
    </source>
</evidence>
<keyword evidence="3" id="KW-0539">Nucleus</keyword>
<comment type="similarity">
    <text evidence="2">Belongs to the SMN family.</text>
</comment>
<organism evidence="6 7">
    <name type="scientific">Blastocystis sp. subtype 1 (strain ATCC 50177 / NandII)</name>
    <dbReference type="NCBI Taxonomy" id="478820"/>
    <lineage>
        <taxon>Eukaryota</taxon>
        <taxon>Sar</taxon>
        <taxon>Stramenopiles</taxon>
        <taxon>Bigyra</taxon>
        <taxon>Opalozoa</taxon>
        <taxon>Opalinata</taxon>
        <taxon>Blastocystidae</taxon>
        <taxon>Blastocystis</taxon>
    </lineage>
</organism>
<evidence type="ECO:0000259" key="5">
    <source>
        <dbReference type="PROSITE" id="PS50304"/>
    </source>
</evidence>
<name>A0A196SA85_BLAHN</name>
<feature type="compositionally biased region" description="Low complexity" evidence="4">
    <location>
        <begin position="245"/>
        <end position="257"/>
    </location>
</feature>
<evidence type="ECO:0000256" key="2">
    <source>
        <dbReference type="ARBA" id="ARBA00005371"/>
    </source>
</evidence>
<evidence type="ECO:0000313" key="7">
    <source>
        <dbReference type="Proteomes" id="UP000078348"/>
    </source>
</evidence>
<proteinExistence type="inferred from homology"/>
<gene>
    <name evidence="6" type="ORF">AV274_4316</name>
</gene>
<dbReference type="PROSITE" id="PS50304">
    <property type="entry name" value="TUDOR"/>
    <property type="match status" value="2"/>
</dbReference>
<dbReference type="EMBL" id="LXWW01000305">
    <property type="protein sequence ID" value="OAO13970.1"/>
    <property type="molecule type" value="Genomic_DNA"/>
</dbReference>
<dbReference type="STRING" id="478820.A0A196SA85"/>
<feature type="region of interest" description="Disordered" evidence="4">
    <location>
        <begin position="244"/>
        <end position="275"/>
    </location>
</feature>
<evidence type="ECO:0000256" key="4">
    <source>
        <dbReference type="SAM" id="MobiDB-lite"/>
    </source>
</evidence>